<dbReference type="Pfam" id="PF04932">
    <property type="entry name" value="Wzy_C"/>
    <property type="match status" value="1"/>
</dbReference>
<evidence type="ECO:0000259" key="6">
    <source>
        <dbReference type="Pfam" id="PF04932"/>
    </source>
</evidence>
<comment type="subcellular location">
    <subcellularLocation>
        <location evidence="1">Membrane</location>
        <topology evidence="1">Multi-pass membrane protein</topology>
    </subcellularLocation>
</comment>
<dbReference type="Proteomes" id="UP000289794">
    <property type="component" value="Chromosome"/>
</dbReference>
<feature type="transmembrane region" description="Helical" evidence="5">
    <location>
        <begin position="194"/>
        <end position="216"/>
    </location>
</feature>
<gene>
    <name evidence="7" type="ORF">PMF13cell1_00166</name>
</gene>
<evidence type="ECO:0000256" key="5">
    <source>
        <dbReference type="SAM" id="Phobius"/>
    </source>
</evidence>
<feature type="transmembrane region" description="Helical" evidence="5">
    <location>
        <begin position="64"/>
        <end position="82"/>
    </location>
</feature>
<protein>
    <recommendedName>
        <fullName evidence="6">O-antigen ligase-related domain-containing protein</fullName>
    </recommendedName>
</protein>
<dbReference type="EMBL" id="CP035945">
    <property type="protein sequence ID" value="QBE94673.1"/>
    <property type="molecule type" value="Genomic_DNA"/>
</dbReference>
<feature type="transmembrane region" description="Helical" evidence="5">
    <location>
        <begin position="31"/>
        <end position="58"/>
    </location>
</feature>
<evidence type="ECO:0000256" key="3">
    <source>
        <dbReference type="ARBA" id="ARBA00022989"/>
    </source>
</evidence>
<feature type="transmembrane region" description="Helical" evidence="5">
    <location>
        <begin position="148"/>
        <end position="174"/>
    </location>
</feature>
<dbReference type="InterPro" id="IPR007016">
    <property type="entry name" value="O-antigen_ligase-rel_domated"/>
</dbReference>
<feature type="transmembrane region" description="Helical" evidence="5">
    <location>
        <begin position="228"/>
        <end position="261"/>
    </location>
</feature>
<proteinExistence type="predicted"/>
<evidence type="ECO:0000313" key="8">
    <source>
        <dbReference type="Proteomes" id="UP000289794"/>
    </source>
</evidence>
<feature type="domain" description="O-antigen ligase-related" evidence="6">
    <location>
        <begin position="234"/>
        <end position="379"/>
    </location>
</feature>
<evidence type="ECO:0000256" key="1">
    <source>
        <dbReference type="ARBA" id="ARBA00004141"/>
    </source>
</evidence>
<dbReference type="AlphaFoldDB" id="A0A4P6LUA8"/>
<feature type="transmembrane region" description="Helical" evidence="5">
    <location>
        <begin position="363"/>
        <end position="387"/>
    </location>
</feature>
<dbReference type="InterPro" id="IPR051533">
    <property type="entry name" value="WaaL-like"/>
</dbReference>
<name>A0A4P6LUA8_9FIRM</name>
<feature type="transmembrane region" description="Helical" evidence="5">
    <location>
        <begin position="273"/>
        <end position="295"/>
    </location>
</feature>
<dbReference type="RefSeq" id="WP_118635428.1">
    <property type="nucleotide sequence ID" value="NZ_CP035945.1"/>
</dbReference>
<dbReference type="PANTHER" id="PTHR37422:SF13">
    <property type="entry name" value="LIPOPOLYSACCHARIDE BIOSYNTHESIS PROTEIN PA4999-RELATED"/>
    <property type="match status" value="1"/>
</dbReference>
<evidence type="ECO:0000256" key="2">
    <source>
        <dbReference type="ARBA" id="ARBA00022692"/>
    </source>
</evidence>
<organism evidence="7 8">
    <name type="scientific">Blautia producta</name>
    <dbReference type="NCBI Taxonomy" id="33035"/>
    <lineage>
        <taxon>Bacteria</taxon>
        <taxon>Bacillati</taxon>
        <taxon>Bacillota</taxon>
        <taxon>Clostridia</taxon>
        <taxon>Lachnospirales</taxon>
        <taxon>Lachnospiraceae</taxon>
        <taxon>Blautia</taxon>
    </lineage>
</organism>
<keyword evidence="4 5" id="KW-0472">Membrane</keyword>
<dbReference type="KEGG" id="bpro:PMF13cell1_00166"/>
<evidence type="ECO:0000313" key="7">
    <source>
        <dbReference type="EMBL" id="QBE94673.1"/>
    </source>
</evidence>
<evidence type="ECO:0000256" key="4">
    <source>
        <dbReference type="ARBA" id="ARBA00023136"/>
    </source>
</evidence>
<sequence>MNSKYWFITQNAIIALITYSLMTGSSVLMNVAVIFSAIYICFADYTYSFLFLLAVTVFENAFKFNGILAWFFLVVIVLIKYIMSTHFKIKKKSTVGFIAFILLLLIELLDDTLNFGINGQMLTTIVLILYFAFLFSDQVIIQLDERNIVLSLGTSFFFAVVYLLSQYGGLTSFISKFMTSSYAYRFGHSYGDTIGGAMGIPIYSLLIISFSVVILLKNKSNTSIISNLYILFLNAISIVFGALTISRSFYVGLAIIVVFFLLGKSEERASWKKILFILVGIIVAIAVFRMFSAVINQTFDNLFMRIDMDAERGGTGIRTHIWQSAFEYLFEHPIGILFGFGSNGYQLIGQNSNLLFSAGTHNLFVDLVMSWGFVGSICVLVLITDYLPIAVGFKCARNWLPIILPIITLIIFCLTAMRTNSIKTFIYLFACISIIKRYYIEELEEE</sequence>
<keyword evidence="2 5" id="KW-0812">Transmembrane</keyword>
<dbReference type="GO" id="GO:0016020">
    <property type="term" value="C:membrane"/>
    <property type="evidence" value="ECO:0007669"/>
    <property type="project" value="UniProtKB-SubCell"/>
</dbReference>
<feature type="transmembrane region" description="Helical" evidence="5">
    <location>
        <begin position="115"/>
        <end position="136"/>
    </location>
</feature>
<dbReference type="PANTHER" id="PTHR37422">
    <property type="entry name" value="TEICHURONIC ACID BIOSYNTHESIS PROTEIN TUAE"/>
    <property type="match status" value="1"/>
</dbReference>
<feature type="transmembrane region" description="Helical" evidence="5">
    <location>
        <begin position="399"/>
        <end position="417"/>
    </location>
</feature>
<feature type="transmembrane region" description="Helical" evidence="5">
    <location>
        <begin position="94"/>
        <end position="109"/>
    </location>
</feature>
<feature type="transmembrane region" description="Helical" evidence="5">
    <location>
        <begin position="6"/>
        <end position="24"/>
    </location>
</feature>
<reference evidence="7 8" key="1">
    <citation type="submission" date="2019-01" db="EMBL/GenBank/DDBJ databases">
        <title>PMF-metabolizing Aryl O-demethylase.</title>
        <authorList>
            <person name="Kim M."/>
        </authorList>
    </citation>
    <scope>NUCLEOTIDE SEQUENCE [LARGE SCALE GENOMIC DNA]</scope>
    <source>
        <strain evidence="7 8">PMF1</strain>
    </source>
</reference>
<keyword evidence="3 5" id="KW-1133">Transmembrane helix</keyword>
<accession>A0A4P6LUA8</accession>